<evidence type="ECO:0000313" key="2">
    <source>
        <dbReference type="EMBL" id="QGU27021.1"/>
    </source>
</evidence>
<dbReference type="AlphaFoldDB" id="A0A6I6E5L4"/>
<dbReference type="EMBL" id="CP032550">
    <property type="protein sequence ID" value="QGU27021.1"/>
    <property type="molecule type" value="Genomic_DNA"/>
</dbReference>
<feature type="compositionally biased region" description="Low complexity" evidence="1">
    <location>
        <begin position="34"/>
        <end position="45"/>
    </location>
</feature>
<feature type="region of interest" description="Disordered" evidence="1">
    <location>
        <begin position="18"/>
        <end position="49"/>
    </location>
</feature>
<keyword evidence="3" id="KW-1185">Reference proteome</keyword>
<evidence type="ECO:0000313" key="3">
    <source>
        <dbReference type="Proteomes" id="UP000422989"/>
    </source>
</evidence>
<proteinExistence type="predicted"/>
<sequence>MMGYLLDSGATVLCAHGGQAQAASPNPRVKAGGQPITTQPTPHTISGCPFMTGTNPMPCVTATWTSASMRVKAGGQPVLMMDSQATCAPNGTPVNITVTQVRVKAQ</sequence>
<protein>
    <recommendedName>
        <fullName evidence="4">DUF4280 domain-containing protein</fullName>
    </recommendedName>
</protein>
<evidence type="ECO:0008006" key="4">
    <source>
        <dbReference type="Google" id="ProtNLM"/>
    </source>
</evidence>
<evidence type="ECO:0000256" key="1">
    <source>
        <dbReference type="SAM" id="MobiDB-lite"/>
    </source>
</evidence>
<gene>
    <name evidence="2" type="ORF">D7D94_04585</name>
</gene>
<accession>A0A6I6E5L4</accession>
<organism evidence="2 3">
    <name type="scientific">Microbacterium oryzae</name>
    <dbReference type="NCBI Taxonomy" id="743009"/>
    <lineage>
        <taxon>Bacteria</taxon>
        <taxon>Bacillati</taxon>
        <taxon>Actinomycetota</taxon>
        <taxon>Actinomycetes</taxon>
        <taxon>Micrococcales</taxon>
        <taxon>Microbacteriaceae</taxon>
        <taxon>Microbacterium</taxon>
    </lineage>
</organism>
<reference evidence="2 3" key="1">
    <citation type="submission" date="2018-09" db="EMBL/GenBank/DDBJ databases">
        <title>Whole genome sequencing of Microbacterium oryzae strain MB-10T.</title>
        <authorList>
            <person name="Das S.K."/>
        </authorList>
    </citation>
    <scope>NUCLEOTIDE SEQUENCE [LARGE SCALE GENOMIC DNA]</scope>
    <source>
        <strain evidence="2 3">MB-10</strain>
    </source>
</reference>
<name>A0A6I6E5L4_9MICO</name>
<dbReference type="Proteomes" id="UP000422989">
    <property type="component" value="Chromosome"/>
</dbReference>
<dbReference type="KEGG" id="moj:D7D94_04585"/>